<comment type="caution">
    <text evidence="2">The sequence shown here is derived from an EMBL/GenBank/DDBJ whole genome shotgun (WGS) entry which is preliminary data.</text>
</comment>
<dbReference type="AlphaFoldDB" id="A0A922KXF2"/>
<reference evidence="2" key="2">
    <citation type="journal article" date="2022" name="Res Sq">
        <title>Comparative Genomics Reveals Insights into the Divergent Evolution of Astigmatic Mites and Household Pest Adaptations.</title>
        <authorList>
            <person name="Xiong Q."/>
            <person name="Wan A.T.-Y."/>
            <person name="Liu X.-Y."/>
            <person name="Fung C.S.-H."/>
            <person name="Xiao X."/>
            <person name="Malainual N."/>
            <person name="Hou J."/>
            <person name="Wang L."/>
            <person name="Wang M."/>
            <person name="Yang K."/>
            <person name="Cui Y."/>
            <person name="Leung E."/>
            <person name="Nong W."/>
            <person name="Shin S.-K."/>
            <person name="Au S."/>
            <person name="Jeong K.Y."/>
            <person name="Chew F.T."/>
            <person name="Hui J."/>
            <person name="Leung T.F."/>
            <person name="Tungtrongchitr A."/>
            <person name="Zhong N."/>
            <person name="Liu Z."/>
            <person name="Tsui S."/>
        </authorList>
    </citation>
    <scope>NUCLEOTIDE SEQUENCE</scope>
    <source>
        <strain evidence="2">Derf</strain>
        <tissue evidence="2">Whole organism</tissue>
    </source>
</reference>
<proteinExistence type="predicted"/>
<feature type="region of interest" description="Disordered" evidence="1">
    <location>
        <begin position="1"/>
        <end position="26"/>
    </location>
</feature>
<evidence type="ECO:0000256" key="1">
    <source>
        <dbReference type="SAM" id="MobiDB-lite"/>
    </source>
</evidence>
<reference evidence="2" key="1">
    <citation type="submission" date="2013-05" db="EMBL/GenBank/DDBJ databases">
        <authorList>
            <person name="Yim A.K.Y."/>
            <person name="Chan T.F."/>
            <person name="Ji K.M."/>
            <person name="Liu X.Y."/>
            <person name="Zhou J.W."/>
            <person name="Li R.Q."/>
            <person name="Yang K.Y."/>
            <person name="Li J."/>
            <person name="Li M."/>
            <person name="Law P.T.W."/>
            <person name="Wu Y.L."/>
            <person name="Cai Z.L."/>
            <person name="Qin H."/>
            <person name="Bao Y."/>
            <person name="Leung R.K.K."/>
            <person name="Ng P.K.S."/>
            <person name="Zou J."/>
            <person name="Zhong X.J."/>
            <person name="Ran P.X."/>
            <person name="Zhong N.S."/>
            <person name="Liu Z.G."/>
            <person name="Tsui S.K.W."/>
        </authorList>
    </citation>
    <scope>NUCLEOTIDE SEQUENCE</scope>
    <source>
        <strain evidence="2">Derf</strain>
        <tissue evidence="2">Whole organism</tissue>
    </source>
</reference>
<name>A0A922KXF2_DERFA</name>
<sequence>MFDANKIHSNDLDPPDKNLNKMENNNYNSLCCRETRGADV</sequence>
<protein>
    <submittedName>
        <fullName evidence="2">Uncharacterized protein</fullName>
    </submittedName>
</protein>
<keyword evidence="3" id="KW-1185">Reference proteome</keyword>
<evidence type="ECO:0000313" key="2">
    <source>
        <dbReference type="EMBL" id="KAH9494050.1"/>
    </source>
</evidence>
<gene>
    <name evidence="2" type="ORF">DERF_014767</name>
</gene>
<organism evidence="2 3">
    <name type="scientific">Dermatophagoides farinae</name>
    <name type="common">American house dust mite</name>
    <dbReference type="NCBI Taxonomy" id="6954"/>
    <lineage>
        <taxon>Eukaryota</taxon>
        <taxon>Metazoa</taxon>
        <taxon>Ecdysozoa</taxon>
        <taxon>Arthropoda</taxon>
        <taxon>Chelicerata</taxon>
        <taxon>Arachnida</taxon>
        <taxon>Acari</taxon>
        <taxon>Acariformes</taxon>
        <taxon>Sarcoptiformes</taxon>
        <taxon>Astigmata</taxon>
        <taxon>Psoroptidia</taxon>
        <taxon>Analgoidea</taxon>
        <taxon>Pyroglyphidae</taxon>
        <taxon>Dermatophagoidinae</taxon>
        <taxon>Dermatophagoides</taxon>
    </lineage>
</organism>
<dbReference type="Proteomes" id="UP000790347">
    <property type="component" value="Unassembled WGS sequence"/>
</dbReference>
<accession>A0A922KXF2</accession>
<evidence type="ECO:0000313" key="3">
    <source>
        <dbReference type="Proteomes" id="UP000790347"/>
    </source>
</evidence>
<feature type="compositionally biased region" description="Basic and acidic residues" evidence="1">
    <location>
        <begin position="1"/>
        <end position="20"/>
    </location>
</feature>
<dbReference type="EMBL" id="ASGP02000008">
    <property type="protein sequence ID" value="KAH9494050.1"/>
    <property type="molecule type" value="Genomic_DNA"/>
</dbReference>